<protein>
    <submittedName>
        <fullName evidence="1">Uncharacterized protein</fullName>
    </submittedName>
</protein>
<organism evidence="1">
    <name type="scientific">Candidatus Kentrum sp. LPFa</name>
    <dbReference type="NCBI Taxonomy" id="2126335"/>
    <lineage>
        <taxon>Bacteria</taxon>
        <taxon>Pseudomonadati</taxon>
        <taxon>Pseudomonadota</taxon>
        <taxon>Gammaproteobacteria</taxon>
        <taxon>Candidatus Kentrum</taxon>
    </lineage>
</organism>
<name>A0A450WJV3_9GAMM</name>
<proteinExistence type="predicted"/>
<gene>
    <name evidence="1" type="ORF">BECKLPF1236B_GA0070989_11147</name>
</gene>
<accession>A0A450WJV3</accession>
<dbReference type="AlphaFoldDB" id="A0A450WJV3"/>
<sequence>MTSGLFHHSRKKRRQRNDGTKLPRFDYLFLASLDAGDNMPSGILRREHRNHPLTLGDMLFISGMFFRLFIKLSGS</sequence>
<dbReference type="EMBL" id="CAADFK010000114">
    <property type="protein sequence ID" value="VFK17313.1"/>
    <property type="molecule type" value="Genomic_DNA"/>
</dbReference>
<evidence type="ECO:0000313" key="1">
    <source>
        <dbReference type="EMBL" id="VFK17313.1"/>
    </source>
</evidence>
<reference evidence="1" key="1">
    <citation type="submission" date="2019-02" db="EMBL/GenBank/DDBJ databases">
        <authorList>
            <person name="Gruber-Vodicka R. H."/>
            <person name="Seah K. B. B."/>
        </authorList>
    </citation>
    <scope>NUCLEOTIDE SEQUENCE</scope>
    <source>
        <strain evidence="1">BECK_S313</strain>
    </source>
</reference>